<dbReference type="RefSeq" id="WP_070401607.1">
    <property type="nucleotide sequence ID" value="NZ_CP017140.1"/>
</dbReference>
<dbReference type="AlphaFoldDB" id="A0AAQ2WY20"/>
<geneLocation type="plasmid" evidence="1 2">
    <name>p410-lp72</name>
</geneLocation>
<evidence type="ECO:0000313" key="2">
    <source>
        <dbReference type="Proteomes" id="UP001164544"/>
    </source>
</evidence>
<sequence>MRVFQFMILLLALLFCCCDDVEYNDDASFDHTFEYFDGSDFDIGLDFDYRLLEGLAINFKLSEEEKIAVRFLRRALTDPMIAKDVPNVSTYSDDEFYEFLFILNADRTKEAVADIVMTLRVRDEILEIIRADSKIYDFKDRLITKEKEYLKNLKVACSSDRGYEGTYLSLISSDNSFIFGALRNQIYYDFMNVNFSLGKLDQT</sequence>
<name>A0AAQ2WY20_9SPIR</name>
<evidence type="ECO:0000313" key="1">
    <source>
        <dbReference type="EMBL" id="WAZ91531.1"/>
    </source>
</evidence>
<keyword evidence="1" id="KW-0614">Plasmid</keyword>
<proteinExistence type="predicted"/>
<protein>
    <submittedName>
        <fullName evidence="1">Uncharacterized protein</fullName>
    </submittedName>
</protein>
<organism evidence="1 2">
    <name type="scientific">Borrelia miyamotoi</name>
    <dbReference type="NCBI Taxonomy" id="47466"/>
    <lineage>
        <taxon>Bacteria</taxon>
        <taxon>Pseudomonadati</taxon>
        <taxon>Spirochaetota</taxon>
        <taxon>Spirochaetia</taxon>
        <taxon>Spirochaetales</taxon>
        <taxon>Borreliaceae</taxon>
        <taxon>Borrelia</taxon>
    </lineage>
</organism>
<dbReference type="Proteomes" id="UP001164544">
    <property type="component" value="Plasmid p410-lp72"/>
</dbReference>
<reference evidence="1" key="1">
    <citation type="submission" date="2022-12" db="EMBL/GenBank/DDBJ databases">
        <title>B. miyamotoi WGS.</title>
        <authorList>
            <person name="Kuleshov K.V."/>
            <person name="Hoornstra D."/>
            <person name="Hovius J.W."/>
            <person name="Platonov A.E."/>
            <person name="Telford S.R. III."/>
        </authorList>
    </citation>
    <scope>NUCLEOTIDE SEQUENCE</scope>
    <source>
        <strain evidence="1">410</strain>
        <plasmid evidence="1">p410-lp72</plasmid>
    </source>
</reference>
<dbReference type="EMBL" id="CP114639">
    <property type="protein sequence ID" value="WAZ91531.1"/>
    <property type="molecule type" value="Genomic_DNA"/>
</dbReference>
<dbReference type="NCBIfam" id="NF047534">
    <property type="entry name" value="lipo_BTA121_dup"/>
    <property type="match status" value="1"/>
</dbReference>
<accession>A0AAQ2WY20</accession>
<gene>
    <name evidence="1" type="ORF">O5398_05195</name>
</gene>